<dbReference type="InterPro" id="IPR027450">
    <property type="entry name" value="AlkB-like"/>
</dbReference>
<comment type="cofactor">
    <cofactor evidence="6">
        <name>Fe(2+)</name>
        <dbReference type="ChEBI" id="CHEBI:29033"/>
    </cofactor>
    <text evidence="6">Binds 1 Fe(2+) ion per subunit.</text>
</comment>
<dbReference type="Proteomes" id="UP000594263">
    <property type="component" value="Unplaced"/>
</dbReference>
<proteinExistence type="inferred from homology"/>
<dbReference type="Gramene" id="Kaladp0095s0549.1.v1.1">
    <property type="protein sequence ID" value="Kaladp0095s0549.1.v1.1"/>
    <property type="gene ID" value="Kaladp0095s0549.v1.1"/>
</dbReference>
<dbReference type="GO" id="GO:0035516">
    <property type="term" value="F:broad specificity oxidative DNA demethylase activity"/>
    <property type="evidence" value="ECO:0007669"/>
    <property type="project" value="TreeGrafter"/>
</dbReference>
<protein>
    <recommendedName>
        <fullName evidence="7">Alpha-ketoglutarate-dependent dioxygenase AlkB-like domain-containing protein</fullName>
    </recommendedName>
</protein>
<dbReference type="GO" id="GO:0035515">
    <property type="term" value="F:oxidative RNA demethylase activity"/>
    <property type="evidence" value="ECO:0007669"/>
    <property type="project" value="TreeGrafter"/>
</dbReference>
<dbReference type="GO" id="GO:0005737">
    <property type="term" value="C:cytoplasm"/>
    <property type="evidence" value="ECO:0007669"/>
    <property type="project" value="TreeGrafter"/>
</dbReference>
<dbReference type="Gene3D" id="2.60.120.590">
    <property type="entry name" value="Alpha-ketoglutarate-dependent dioxygenase AlkB-like"/>
    <property type="match status" value="1"/>
</dbReference>
<feature type="binding site" evidence="6">
    <location>
        <position position="190"/>
    </location>
    <ligand>
        <name>Fe cation</name>
        <dbReference type="ChEBI" id="CHEBI:24875"/>
        <note>catalytic</note>
    </ligand>
</feature>
<feature type="binding site" evidence="6">
    <location>
        <position position="192"/>
    </location>
    <ligand>
        <name>Fe cation</name>
        <dbReference type="ChEBI" id="CHEBI:24875"/>
        <note>catalytic</note>
    </ligand>
</feature>
<comment type="similarity">
    <text evidence="1">Belongs to the alkB family.</text>
</comment>
<dbReference type="GO" id="GO:0008198">
    <property type="term" value="F:ferrous iron binding"/>
    <property type="evidence" value="ECO:0007669"/>
    <property type="project" value="TreeGrafter"/>
</dbReference>
<keyword evidence="9" id="KW-1185">Reference proteome</keyword>
<name>A0A7N0V030_KALFE</name>
<evidence type="ECO:0000256" key="3">
    <source>
        <dbReference type="ARBA" id="ARBA00022964"/>
    </source>
</evidence>
<evidence type="ECO:0000313" key="8">
    <source>
        <dbReference type="EnsemblPlants" id="Kaladp0095s0549.1.v1.1"/>
    </source>
</evidence>
<evidence type="ECO:0000259" key="7">
    <source>
        <dbReference type="Pfam" id="PF13532"/>
    </source>
</evidence>
<dbReference type="AlphaFoldDB" id="A0A7N0V030"/>
<evidence type="ECO:0000256" key="1">
    <source>
        <dbReference type="ARBA" id="ARBA00007879"/>
    </source>
</evidence>
<keyword evidence="3" id="KW-0223">Dioxygenase</keyword>
<dbReference type="InterPro" id="IPR037151">
    <property type="entry name" value="AlkB-like_sf"/>
</dbReference>
<keyword evidence="4" id="KW-0560">Oxidoreductase</keyword>
<dbReference type="EnsemblPlants" id="Kaladp0095s0549.1.v1.1">
    <property type="protein sequence ID" value="Kaladp0095s0549.1.v1.1"/>
    <property type="gene ID" value="Kaladp0095s0549.v1.1"/>
</dbReference>
<dbReference type="GO" id="GO:0035513">
    <property type="term" value="P:oxidative RNA demethylation"/>
    <property type="evidence" value="ECO:0007669"/>
    <property type="project" value="TreeGrafter"/>
</dbReference>
<keyword evidence="2 6" id="KW-0479">Metal-binding</keyword>
<evidence type="ECO:0000256" key="6">
    <source>
        <dbReference type="PIRSR" id="PIRSR604574-2"/>
    </source>
</evidence>
<evidence type="ECO:0000256" key="4">
    <source>
        <dbReference type="ARBA" id="ARBA00023002"/>
    </source>
</evidence>
<feature type="domain" description="Alpha-ketoglutarate-dependent dioxygenase AlkB-like" evidence="7">
    <location>
        <begin position="73"/>
        <end position="201"/>
    </location>
</feature>
<reference evidence="8" key="1">
    <citation type="submission" date="2021-01" db="UniProtKB">
        <authorList>
            <consortium name="EnsemblPlants"/>
        </authorList>
    </citation>
    <scope>IDENTIFICATION</scope>
</reference>
<dbReference type="SUPFAM" id="SSF51197">
    <property type="entry name" value="Clavaminate synthase-like"/>
    <property type="match status" value="1"/>
</dbReference>
<accession>A0A7N0V030</accession>
<keyword evidence="5 6" id="KW-0408">Iron</keyword>
<dbReference type="PANTHER" id="PTHR16557:SF11">
    <property type="entry name" value="ALPHA-KETOGLUTARATE-DEPENDENT DIOXYGENASE ALKB"/>
    <property type="match status" value="1"/>
</dbReference>
<evidence type="ECO:0000256" key="5">
    <source>
        <dbReference type="ARBA" id="ARBA00023004"/>
    </source>
</evidence>
<organism evidence="8 9">
    <name type="scientific">Kalanchoe fedtschenkoi</name>
    <name type="common">Lavender scallops</name>
    <name type="synonym">South American air plant</name>
    <dbReference type="NCBI Taxonomy" id="63787"/>
    <lineage>
        <taxon>Eukaryota</taxon>
        <taxon>Viridiplantae</taxon>
        <taxon>Streptophyta</taxon>
        <taxon>Embryophyta</taxon>
        <taxon>Tracheophyta</taxon>
        <taxon>Spermatophyta</taxon>
        <taxon>Magnoliopsida</taxon>
        <taxon>eudicotyledons</taxon>
        <taxon>Gunneridae</taxon>
        <taxon>Pentapetalae</taxon>
        <taxon>Saxifragales</taxon>
        <taxon>Crassulaceae</taxon>
        <taxon>Kalanchoe</taxon>
    </lineage>
</organism>
<dbReference type="SMR" id="A0A7N0V030"/>
<evidence type="ECO:0000256" key="2">
    <source>
        <dbReference type="ARBA" id="ARBA00022723"/>
    </source>
</evidence>
<dbReference type="Pfam" id="PF13532">
    <property type="entry name" value="2OG-FeII_Oxy_2"/>
    <property type="match status" value="1"/>
</dbReference>
<evidence type="ECO:0000313" key="9">
    <source>
        <dbReference type="Proteomes" id="UP000594263"/>
    </source>
</evidence>
<dbReference type="InterPro" id="IPR004574">
    <property type="entry name" value="Alkb"/>
</dbReference>
<sequence>LRRAEKQYKAYYDTDAISFKKEKLPREVDLSDVFDFKSISERCDQKNELPDGVYASEFDVGFLAFCFEGGRPGFIFIPGALSVDQQCQWGRESLLNFPQPPNRTNHNVMYGPIPDLSIAAKEKKVWSTLGLQFNWSERNYNVALPHKKIPDALGQLAKRMAAPAMKISEECQPEAAVVNYLGECDTLEGHLDDMEVDWSKPFVCMRSPRSCDAVLMAGEERECFHGVHCVFTNEQYTEIDNLKSCFSHEDDACF</sequence>
<dbReference type="PANTHER" id="PTHR16557">
    <property type="entry name" value="ALKYLATED DNA REPAIR PROTEIN ALKB-RELATED"/>
    <property type="match status" value="1"/>
</dbReference>